<keyword evidence="1" id="KW-1133">Transmembrane helix</keyword>
<dbReference type="Proteomes" id="UP000676565">
    <property type="component" value="Unassembled WGS sequence"/>
</dbReference>
<dbReference type="PANTHER" id="PTHR41386:SF1">
    <property type="entry name" value="MEMBRANE PROTEIN"/>
    <property type="match status" value="1"/>
</dbReference>
<accession>A0ABS5BPP2</accession>
<dbReference type="RefSeq" id="WP_210653710.1">
    <property type="nucleotide sequence ID" value="NZ_JAGKQQ010000001.1"/>
</dbReference>
<keyword evidence="1" id="KW-0472">Membrane</keyword>
<feature type="transmembrane region" description="Helical" evidence="1">
    <location>
        <begin position="77"/>
        <end position="96"/>
    </location>
</feature>
<protein>
    <submittedName>
        <fullName evidence="2">DUF1003 domain-containing protein</fullName>
    </submittedName>
</protein>
<reference evidence="2 3" key="1">
    <citation type="submission" date="2021-04" db="EMBL/GenBank/DDBJ databases">
        <authorList>
            <person name="Ivanova A."/>
        </authorList>
    </citation>
    <scope>NUCLEOTIDE SEQUENCE [LARGE SCALE GENOMIC DNA]</scope>
    <source>
        <strain evidence="2 3">G18</strain>
    </source>
</reference>
<dbReference type="PANTHER" id="PTHR41386">
    <property type="entry name" value="INTEGRAL MEMBRANE PROTEIN-RELATED"/>
    <property type="match status" value="1"/>
</dbReference>
<proteinExistence type="predicted"/>
<gene>
    <name evidence="2" type="ORF">J8F10_10135</name>
</gene>
<feature type="transmembrane region" description="Helical" evidence="1">
    <location>
        <begin position="47"/>
        <end position="65"/>
    </location>
</feature>
<comment type="caution">
    <text evidence="2">The sequence shown here is derived from an EMBL/GenBank/DDBJ whole genome shotgun (WGS) entry which is preliminary data.</text>
</comment>
<keyword evidence="3" id="KW-1185">Reference proteome</keyword>
<dbReference type="Pfam" id="PF06210">
    <property type="entry name" value="DUF1003"/>
    <property type="match status" value="1"/>
</dbReference>
<name>A0ABS5BPP2_9BACT</name>
<organism evidence="2 3">
    <name type="scientific">Gemmata palustris</name>
    <dbReference type="NCBI Taxonomy" id="2822762"/>
    <lineage>
        <taxon>Bacteria</taxon>
        <taxon>Pseudomonadati</taxon>
        <taxon>Planctomycetota</taxon>
        <taxon>Planctomycetia</taxon>
        <taxon>Gemmatales</taxon>
        <taxon>Gemmataceae</taxon>
        <taxon>Gemmata</taxon>
    </lineage>
</organism>
<evidence type="ECO:0000313" key="2">
    <source>
        <dbReference type="EMBL" id="MBP3955639.1"/>
    </source>
</evidence>
<dbReference type="EMBL" id="JAGKQQ010000001">
    <property type="protein sequence ID" value="MBP3955639.1"/>
    <property type="molecule type" value="Genomic_DNA"/>
</dbReference>
<keyword evidence="1" id="KW-0812">Transmembrane</keyword>
<evidence type="ECO:0000256" key="1">
    <source>
        <dbReference type="SAM" id="Phobius"/>
    </source>
</evidence>
<sequence>MSEHLLSGAVSRNIAAVRDLAAQVRSGRSRIDRITDAISGFVGSHRFLVAQVVVVGVWVGINAVPGIGHIDPFPFEFLNFVLAVEAIVLSTVVLMAQNRQGRESAEQAELHLQIGLLAEQETTKMLEMLREIHTKLGLGAAAKDPELREMIQTTQVELIADELKRSRTEEEPSSEPGPA</sequence>
<evidence type="ECO:0000313" key="3">
    <source>
        <dbReference type="Proteomes" id="UP000676565"/>
    </source>
</evidence>
<dbReference type="InterPro" id="IPR010406">
    <property type="entry name" value="DUF1003"/>
</dbReference>